<evidence type="ECO:0000256" key="2">
    <source>
        <dbReference type="ARBA" id="ARBA00022723"/>
    </source>
</evidence>
<dbReference type="PROSITE" id="PS50048">
    <property type="entry name" value="ZN2_CY6_FUNGAL_2"/>
    <property type="match status" value="1"/>
</dbReference>
<feature type="region of interest" description="Disordered" evidence="9">
    <location>
        <begin position="1145"/>
        <end position="1205"/>
    </location>
</feature>
<evidence type="ECO:0000313" key="12">
    <source>
        <dbReference type="EMBL" id="USP78413.1"/>
    </source>
</evidence>
<keyword evidence="6" id="KW-0804">Transcription</keyword>
<keyword evidence="5" id="KW-0238">DNA-binding</keyword>
<accession>A0A9Q9DS98</accession>
<keyword evidence="13" id="KW-1185">Reference proteome</keyword>
<dbReference type="CDD" id="cd00067">
    <property type="entry name" value="GAL4"/>
    <property type="match status" value="1"/>
</dbReference>
<feature type="coiled-coil region" evidence="8">
    <location>
        <begin position="549"/>
        <end position="583"/>
    </location>
</feature>
<dbReference type="SUPFAM" id="SSF82199">
    <property type="entry name" value="SET domain"/>
    <property type="match status" value="1"/>
</dbReference>
<organism evidence="12 13">
    <name type="scientific">Curvularia clavata</name>
    <dbReference type="NCBI Taxonomy" id="95742"/>
    <lineage>
        <taxon>Eukaryota</taxon>
        <taxon>Fungi</taxon>
        <taxon>Dikarya</taxon>
        <taxon>Ascomycota</taxon>
        <taxon>Pezizomycotina</taxon>
        <taxon>Dothideomycetes</taxon>
        <taxon>Pleosporomycetidae</taxon>
        <taxon>Pleosporales</taxon>
        <taxon>Pleosporineae</taxon>
        <taxon>Pleosporaceae</taxon>
        <taxon>Curvularia</taxon>
    </lineage>
</organism>
<feature type="compositionally biased region" description="Low complexity" evidence="9">
    <location>
        <begin position="1153"/>
        <end position="1164"/>
    </location>
</feature>
<evidence type="ECO:0000256" key="5">
    <source>
        <dbReference type="ARBA" id="ARBA00023125"/>
    </source>
</evidence>
<dbReference type="Gene3D" id="4.10.240.10">
    <property type="entry name" value="Zn(2)-C6 fungal-type DNA-binding domain"/>
    <property type="match status" value="1"/>
</dbReference>
<dbReference type="InterPro" id="IPR046341">
    <property type="entry name" value="SET_dom_sf"/>
</dbReference>
<gene>
    <name evidence="12" type="ORF">yc1106_05687</name>
</gene>
<feature type="region of interest" description="Disordered" evidence="9">
    <location>
        <begin position="585"/>
        <end position="618"/>
    </location>
</feature>
<sequence length="1356" mass="150851">MIRRGRNEGWLIRPIDALPTWATFNGIKFNNVKIGPLPGYEERGSTVIAERTLQGSNIEPLLIVPKELIISRQNIDLVAKSDHHLSNLLEALGDFGRTTRGAVLSFLLLQATICCPDTKDVGVLNPLTEYIKFLPDELLPTFWTEEERELLVGTTLKSAVSAKLNSLLREFENLRTATESIPWCKKYWWDENNGMLTFDDWMRVDAMYRSRALEFPGTGDCMMPCVDMANHASGDATAALYETDGDGNGLLLLREGKAIEQGGEVTITYGDDKGACENIFSYGFLEDGMTSAKVLFLDLEIPDDDPLRPAKMYVSTEAPGFRIFEKDGAVDWEGDFIWLVVVNEEDGLDFKIRQTTDGKRDIQSFWKEGELDTSKLRYHLEKEEAWDVFQLRATVLLQNRIDAQIDMLQETKHVKRETSVRETPWRLSERLRSLELNLLQRAAAAFDEQDQSLPISGPPIGPATNRTINHIQDARKPSRIATMPGILPMKVIKVGSSCQSRIAQACDRCRSKKIRCDGIRPSCTQCTNVGFECKTSDKLSRRAFPRGYTESLEERVRALEGEVRELKELLDEKDEKIDMLSRIHSHSPASQASAKRPSPHSPASPEGRDESQEKDDTFKVQQTPHLLDDSNHDSYFVGNSAGRTLVEAFKQKAQEAGRLSTDVDSGVFFGAAAKTAPTQSRRTVFFKAPPRLVSDQMINIFFQEWAPLFPILHRPTFLSLYEQYVASPDTMTDKKSIAQLNLVFGIAALSSDPRDGQDVDSFEAQWQSAVDNFLMDNDVATLQCLVLAQIFCLLRADYSRLLKYKGLAVGLSQRLGLHQSQKRFALDALTCETRKKTFWSLYTVDCLSAAHIGLPTLIREEDVHCEYPVDADDEYVTEKGFLPTLPGEYTKLSSALALFRLSRILSKVLTDLYPGSTSHDISFRTIATLADELEDWQTNLAPHLKLTFTQDKPSTNVTSSRSPILSLAYHHIRTLLYRPAVIANLGDKASSAVVAVGDACKHIVQIVELLDERKLSFSLCLNRNEVLVQAGFGLLFQTLSLAREGKLMKDSNRLVCSVMDMLERGNAAGYTEFRRIGCGIVAVPRVEQMPAPSLSRHNSDHNMGAPLDAFRATQKSLKTLAARFSPGALKATRANAQEPRRATLPALTPHVGSHPNHSSTSLSSIRSEPPTARSEPTLSPLSHRASFSVPNKRRPSQPPSQQQQRNIDYMSFPIDPLASYTLANNQAIKSEVSPSDWERLLSSLDNGQTNIYDTIYGGPPADALLDVTPLSATTESNATWSPNVWNWSSYASEAPPPQSVLSFSDESLTSGEEFNNPACDYGSTPGSDRLYPGIMIPGDYEDAANLIGLDGTYCGL</sequence>
<evidence type="ECO:0000256" key="4">
    <source>
        <dbReference type="ARBA" id="ARBA00023015"/>
    </source>
</evidence>
<dbReference type="GO" id="GO:0008270">
    <property type="term" value="F:zinc ion binding"/>
    <property type="evidence" value="ECO:0007669"/>
    <property type="project" value="InterPro"/>
</dbReference>
<dbReference type="PANTHER" id="PTHR46910:SF12">
    <property type="entry name" value="REGULATORY PROTEIN CAT8"/>
    <property type="match status" value="1"/>
</dbReference>
<dbReference type="Proteomes" id="UP001056012">
    <property type="component" value="Chromosome 4"/>
</dbReference>
<evidence type="ECO:0000256" key="9">
    <source>
        <dbReference type="SAM" id="MobiDB-lite"/>
    </source>
</evidence>
<keyword evidence="2" id="KW-0479">Metal-binding</keyword>
<dbReference type="GO" id="GO:0005634">
    <property type="term" value="C:nucleus"/>
    <property type="evidence" value="ECO:0007669"/>
    <property type="project" value="UniProtKB-SubCell"/>
</dbReference>
<dbReference type="PROSITE" id="PS50280">
    <property type="entry name" value="SET"/>
    <property type="match status" value="1"/>
</dbReference>
<feature type="domain" description="Zn(2)-C6 fungal-type" evidence="10">
    <location>
        <begin position="505"/>
        <end position="535"/>
    </location>
</feature>
<protein>
    <recommendedName>
        <fullName evidence="14">Zn(2)-C6 fungal-type domain-containing protein</fullName>
    </recommendedName>
</protein>
<dbReference type="Gene3D" id="3.90.1410.10">
    <property type="entry name" value="set domain protein methyltransferase, domain 1"/>
    <property type="match status" value="1"/>
</dbReference>
<dbReference type="InterPro" id="IPR007219">
    <property type="entry name" value="XnlR_reg_dom"/>
</dbReference>
<evidence type="ECO:0000256" key="6">
    <source>
        <dbReference type="ARBA" id="ARBA00023163"/>
    </source>
</evidence>
<dbReference type="SMART" id="SM00066">
    <property type="entry name" value="GAL4"/>
    <property type="match status" value="1"/>
</dbReference>
<dbReference type="FunFam" id="4.10.240.10:FF:000007">
    <property type="entry name" value="C6 transcription factor FacB"/>
    <property type="match status" value="1"/>
</dbReference>
<comment type="subcellular location">
    <subcellularLocation>
        <location evidence="1">Nucleus</location>
    </subcellularLocation>
</comment>
<evidence type="ECO:0000259" key="11">
    <source>
        <dbReference type="PROSITE" id="PS50280"/>
    </source>
</evidence>
<feature type="compositionally biased region" description="Basic and acidic residues" evidence="9">
    <location>
        <begin position="606"/>
        <end position="618"/>
    </location>
</feature>
<dbReference type="Pfam" id="PF00172">
    <property type="entry name" value="Zn_clus"/>
    <property type="match status" value="1"/>
</dbReference>
<keyword evidence="8" id="KW-0175">Coiled coil</keyword>
<reference evidence="12" key="1">
    <citation type="submission" date="2021-12" db="EMBL/GenBank/DDBJ databases">
        <title>Curvularia clavata genome.</title>
        <authorList>
            <person name="Cao Y."/>
        </authorList>
    </citation>
    <scope>NUCLEOTIDE SEQUENCE</scope>
    <source>
        <strain evidence="12">Yc1106</strain>
    </source>
</reference>
<dbReference type="SUPFAM" id="SSF57701">
    <property type="entry name" value="Zn2/Cys6 DNA-binding domain"/>
    <property type="match status" value="1"/>
</dbReference>
<evidence type="ECO:0000256" key="7">
    <source>
        <dbReference type="ARBA" id="ARBA00023242"/>
    </source>
</evidence>
<dbReference type="OrthoDB" id="1924787at2759"/>
<dbReference type="SMART" id="SM00906">
    <property type="entry name" value="Fungal_trans"/>
    <property type="match status" value="1"/>
</dbReference>
<dbReference type="GO" id="GO:0000981">
    <property type="term" value="F:DNA-binding transcription factor activity, RNA polymerase II-specific"/>
    <property type="evidence" value="ECO:0007669"/>
    <property type="project" value="InterPro"/>
</dbReference>
<dbReference type="FunFam" id="3.90.1410.10:FF:000014">
    <property type="entry name" value="SET domain-containing protein"/>
    <property type="match status" value="1"/>
</dbReference>
<dbReference type="CDD" id="cd12148">
    <property type="entry name" value="fungal_TF_MHR"/>
    <property type="match status" value="1"/>
</dbReference>
<evidence type="ECO:0000259" key="10">
    <source>
        <dbReference type="PROSITE" id="PS50048"/>
    </source>
</evidence>
<dbReference type="EMBL" id="CP089277">
    <property type="protein sequence ID" value="USP78413.1"/>
    <property type="molecule type" value="Genomic_DNA"/>
</dbReference>
<keyword evidence="3" id="KW-0862">Zinc</keyword>
<dbReference type="InterPro" id="IPR036864">
    <property type="entry name" value="Zn2-C6_fun-type_DNA-bd_sf"/>
</dbReference>
<name>A0A9Q9DS98_CURCL</name>
<dbReference type="InterPro" id="IPR001138">
    <property type="entry name" value="Zn2Cys6_DnaBD"/>
</dbReference>
<proteinExistence type="predicted"/>
<evidence type="ECO:0000256" key="1">
    <source>
        <dbReference type="ARBA" id="ARBA00004123"/>
    </source>
</evidence>
<dbReference type="PANTHER" id="PTHR46910">
    <property type="entry name" value="TRANSCRIPTION FACTOR PDR1"/>
    <property type="match status" value="1"/>
</dbReference>
<dbReference type="GO" id="GO:0006351">
    <property type="term" value="P:DNA-templated transcription"/>
    <property type="evidence" value="ECO:0007669"/>
    <property type="project" value="InterPro"/>
</dbReference>
<evidence type="ECO:0000313" key="13">
    <source>
        <dbReference type="Proteomes" id="UP001056012"/>
    </source>
</evidence>
<dbReference type="CDD" id="cd15485">
    <property type="entry name" value="ZIP_Cat8"/>
    <property type="match status" value="1"/>
</dbReference>
<keyword evidence="4" id="KW-0805">Transcription regulation</keyword>
<evidence type="ECO:0008006" key="14">
    <source>
        <dbReference type="Google" id="ProtNLM"/>
    </source>
</evidence>
<dbReference type="InterPro" id="IPR001214">
    <property type="entry name" value="SET_dom"/>
</dbReference>
<dbReference type="GO" id="GO:0003677">
    <property type="term" value="F:DNA binding"/>
    <property type="evidence" value="ECO:0007669"/>
    <property type="project" value="UniProtKB-KW"/>
</dbReference>
<dbReference type="CDD" id="cd10527">
    <property type="entry name" value="SET_LSMT"/>
    <property type="match status" value="1"/>
</dbReference>
<feature type="domain" description="SET" evidence="11">
    <location>
        <begin position="30"/>
        <end position="270"/>
    </location>
</feature>
<dbReference type="Pfam" id="PF04082">
    <property type="entry name" value="Fungal_trans"/>
    <property type="match status" value="1"/>
</dbReference>
<keyword evidence="7" id="KW-0539">Nucleus</keyword>
<evidence type="ECO:0000256" key="8">
    <source>
        <dbReference type="SAM" id="Coils"/>
    </source>
</evidence>
<dbReference type="InterPro" id="IPR050987">
    <property type="entry name" value="AtrR-like"/>
</dbReference>
<dbReference type="VEuPathDB" id="FungiDB:yc1106_05687"/>
<dbReference type="PROSITE" id="PS00463">
    <property type="entry name" value="ZN2_CY6_FUNGAL_1"/>
    <property type="match status" value="1"/>
</dbReference>
<evidence type="ECO:0000256" key="3">
    <source>
        <dbReference type="ARBA" id="ARBA00022833"/>
    </source>
</evidence>